<reference evidence="1" key="2">
    <citation type="journal article" date="2015" name="Data Brief">
        <title>Shoot transcriptome of the giant reed, Arundo donax.</title>
        <authorList>
            <person name="Barrero R.A."/>
            <person name="Guerrero F.D."/>
            <person name="Moolhuijzen P."/>
            <person name="Goolsby J.A."/>
            <person name="Tidwell J."/>
            <person name="Bellgard S.E."/>
            <person name="Bellgard M.I."/>
        </authorList>
    </citation>
    <scope>NUCLEOTIDE SEQUENCE</scope>
    <source>
        <tissue evidence="1">Shoot tissue taken approximately 20 cm above the soil surface</tissue>
    </source>
</reference>
<evidence type="ECO:0000313" key="1">
    <source>
        <dbReference type="EMBL" id="JAE18438.1"/>
    </source>
</evidence>
<reference evidence="1" key="1">
    <citation type="submission" date="2014-09" db="EMBL/GenBank/DDBJ databases">
        <authorList>
            <person name="Magalhaes I.L.F."/>
            <person name="Oliveira U."/>
            <person name="Santos F.R."/>
            <person name="Vidigal T.H.D.A."/>
            <person name="Brescovit A.D."/>
            <person name="Santos A.J."/>
        </authorList>
    </citation>
    <scope>NUCLEOTIDE SEQUENCE</scope>
    <source>
        <tissue evidence="1">Shoot tissue taken approximately 20 cm above the soil surface</tissue>
    </source>
</reference>
<dbReference type="AlphaFoldDB" id="A0A0A9GCP2"/>
<protein>
    <submittedName>
        <fullName evidence="1">Uncharacterized protein</fullName>
    </submittedName>
</protein>
<organism evidence="1">
    <name type="scientific">Arundo donax</name>
    <name type="common">Giant reed</name>
    <name type="synonym">Donax arundinaceus</name>
    <dbReference type="NCBI Taxonomy" id="35708"/>
    <lineage>
        <taxon>Eukaryota</taxon>
        <taxon>Viridiplantae</taxon>
        <taxon>Streptophyta</taxon>
        <taxon>Embryophyta</taxon>
        <taxon>Tracheophyta</taxon>
        <taxon>Spermatophyta</taxon>
        <taxon>Magnoliopsida</taxon>
        <taxon>Liliopsida</taxon>
        <taxon>Poales</taxon>
        <taxon>Poaceae</taxon>
        <taxon>PACMAD clade</taxon>
        <taxon>Arundinoideae</taxon>
        <taxon>Arundineae</taxon>
        <taxon>Arundo</taxon>
    </lineage>
</organism>
<name>A0A0A9GCP2_ARUDO</name>
<dbReference type="EMBL" id="GBRH01179458">
    <property type="protein sequence ID" value="JAE18438.1"/>
    <property type="molecule type" value="Transcribed_RNA"/>
</dbReference>
<accession>A0A0A9GCP2</accession>
<proteinExistence type="predicted"/>
<sequence length="44" mass="5405">MTDCSVLEEHLVDCSTVLHFVLTCQMFLTHRFQYRCIRRTQKEW</sequence>